<reference evidence="7 8" key="1">
    <citation type="submission" date="2017-05" db="EMBL/GenBank/DDBJ databases">
        <authorList>
            <person name="Varghese N."/>
            <person name="Submissions S."/>
        </authorList>
    </citation>
    <scope>NUCLEOTIDE SEQUENCE [LARGE SCALE GENOMIC DNA]</scope>
    <source>
        <strain evidence="7 8">DSM 29506</strain>
    </source>
</reference>
<dbReference type="CDD" id="cd01094">
    <property type="entry name" value="Alkanesulfonate_monoxygenase"/>
    <property type="match status" value="1"/>
</dbReference>
<dbReference type="PANTHER" id="PTHR42847:SF4">
    <property type="entry name" value="ALKANESULFONATE MONOOXYGENASE-RELATED"/>
    <property type="match status" value="1"/>
</dbReference>
<evidence type="ECO:0000313" key="8">
    <source>
        <dbReference type="Proteomes" id="UP000316030"/>
    </source>
</evidence>
<protein>
    <submittedName>
        <fullName evidence="7">Pyrimidine oxygenase</fullName>
    </submittedName>
</protein>
<keyword evidence="2" id="KW-0288">FMN</keyword>
<keyword evidence="1" id="KW-0285">Flavoprotein</keyword>
<dbReference type="Proteomes" id="UP000316030">
    <property type="component" value="Unassembled WGS sequence"/>
</dbReference>
<name>A0A521C536_9RHOB</name>
<dbReference type="InterPro" id="IPR011251">
    <property type="entry name" value="Luciferase-like_dom"/>
</dbReference>
<dbReference type="GO" id="GO:0046306">
    <property type="term" value="P:alkanesulfonate catabolic process"/>
    <property type="evidence" value="ECO:0007669"/>
    <property type="project" value="TreeGrafter"/>
</dbReference>
<sequence>MEIGVFLPIGNNGWLISRNAPQYKPSYELNKNIVLKAEAMGMEFALSMVKLHGFDGETEFWNHNLESFTMIATIAPSTTTIKLFASTAILTLPPALVARMAVTIDSCIPGRFGVNIVSGWQAAEYSQMGMWPGNEYFGYRYDYATEYVDVMRKLWEQGRIDYDGQYFQMDDCMMMPGPSQGSIPIVCAGQSPRGMEFASQLGDYNFCLGTGVNTPTAHKQNNLNLIEATQKTGRDVGTYVLFMVITGQTDDEAFAKWDHYQRGLDVEAAANVTGRAAEDLSGTGASSLQLQREDQTVTMNIGALIGSYENVARMLDEAAAIEGTKGIMMIFDDWDKGMDDFRDYVQPKMECRKERLMAAE</sequence>
<dbReference type="Gene3D" id="3.20.20.30">
    <property type="entry name" value="Luciferase-like domain"/>
    <property type="match status" value="1"/>
</dbReference>
<accession>A0A521C536</accession>
<dbReference type="RefSeq" id="WP_142492594.1">
    <property type="nucleotide sequence ID" value="NZ_FXTO01000005.1"/>
</dbReference>
<evidence type="ECO:0000256" key="2">
    <source>
        <dbReference type="ARBA" id="ARBA00022643"/>
    </source>
</evidence>
<dbReference type="PANTHER" id="PTHR42847">
    <property type="entry name" value="ALKANESULFONATE MONOOXYGENASE"/>
    <property type="match status" value="1"/>
</dbReference>
<dbReference type="OrthoDB" id="9779442at2"/>
<dbReference type="GO" id="GO:0006212">
    <property type="term" value="P:uracil catabolic process"/>
    <property type="evidence" value="ECO:0007669"/>
    <property type="project" value="InterPro"/>
</dbReference>
<evidence type="ECO:0000313" key="7">
    <source>
        <dbReference type="EMBL" id="SMO54519.1"/>
    </source>
</evidence>
<keyword evidence="5" id="KW-0503">Monooxygenase</keyword>
<dbReference type="AlphaFoldDB" id="A0A521C536"/>
<evidence type="ECO:0000256" key="4">
    <source>
        <dbReference type="ARBA" id="ARBA00023002"/>
    </source>
</evidence>
<proteinExistence type="predicted"/>
<dbReference type="InterPro" id="IPR036661">
    <property type="entry name" value="Luciferase-like_sf"/>
</dbReference>
<feature type="domain" description="Luciferase-like" evidence="6">
    <location>
        <begin position="1"/>
        <end position="319"/>
    </location>
</feature>
<dbReference type="Pfam" id="PF00296">
    <property type="entry name" value="Bac_luciferase"/>
    <property type="match status" value="1"/>
</dbReference>
<dbReference type="SUPFAM" id="SSF51679">
    <property type="entry name" value="Bacterial luciferase-like"/>
    <property type="match status" value="1"/>
</dbReference>
<evidence type="ECO:0000259" key="6">
    <source>
        <dbReference type="Pfam" id="PF00296"/>
    </source>
</evidence>
<evidence type="ECO:0000256" key="5">
    <source>
        <dbReference type="ARBA" id="ARBA00023033"/>
    </source>
</evidence>
<evidence type="ECO:0000256" key="1">
    <source>
        <dbReference type="ARBA" id="ARBA00022630"/>
    </source>
</evidence>
<evidence type="ECO:0000256" key="3">
    <source>
        <dbReference type="ARBA" id="ARBA00022857"/>
    </source>
</evidence>
<keyword evidence="4" id="KW-0560">Oxidoreductase</keyword>
<keyword evidence="8" id="KW-1185">Reference proteome</keyword>
<organism evidence="7 8">
    <name type="scientific">Thalassovita litoralis</name>
    <dbReference type="NCBI Taxonomy" id="1010611"/>
    <lineage>
        <taxon>Bacteria</taxon>
        <taxon>Pseudomonadati</taxon>
        <taxon>Pseudomonadota</taxon>
        <taxon>Alphaproteobacteria</taxon>
        <taxon>Rhodobacterales</taxon>
        <taxon>Roseobacteraceae</taxon>
        <taxon>Thalassovita</taxon>
    </lineage>
</organism>
<dbReference type="EMBL" id="FXTO01000005">
    <property type="protein sequence ID" value="SMO54519.1"/>
    <property type="molecule type" value="Genomic_DNA"/>
</dbReference>
<dbReference type="NCBIfam" id="TIGR03612">
    <property type="entry name" value="RutA"/>
    <property type="match status" value="1"/>
</dbReference>
<dbReference type="InterPro" id="IPR019914">
    <property type="entry name" value="Pyrimidine_monooxygenase_RutA"/>
</dbReference>
<keyword evidence="3" id="KW-0521">NADP</keyword>
<gene>
    <name evidence="7" type="ORF">SAMN06265173_105118</name>
</gene>
<dbReference type="GO" id="GO:0008726">
    <property type="term" value="F:alkanesulfonate monooxygenase activity"/>
    <property type="evidence" value="ECO:0007669"/>
    <property type="project" value="TreeGrafter"/>
</dbReference>
<dbReference type="InterPro" id="IPR050172">
    <property type="entry name" value="SsuD_RutA_monooxygenase"/>
</dbReference>